<evidence type="ECO:0008006" key="3">
    <source>
        <dbReference type="Google" id="ProtNLM"/>
    </source>
</evidence>
<keyword evidence="2" id="KW-1185">Reference proteome</keyword>
<sequence length="168" mass="19393">MSEIINRVANSPIVTIDLETYYRNEERVIFDLKEYLFQGLVLREKDFRAALKELNWENYKGKLVAIQCTEDAIVPVWAFILVSTYLTKHQIEHVIGDLQSLEQHLFEKAISQIDLDDYKNRPVVIKGCSKYPIPMFAYSRVVSLIQAQAKSIMYGEPCSTVLLFKAAK</sequence>
<name>A0ABQ1MPG6_9BACT</name>
<organism evidence="1 2">
    <name type="scientific">Belliella aquatica</name>
    <dbReference type="NCBI Taxonomy" id="1323734"/>
    <lineage>
        <taxon>Bacteria</taxon>
        <taxon>Pseudomonadati</taxon>
        <taxon>Bacteroidota</taxon>
        <taxon>Cytophagia</taxon>
        <taxon>Cytophagales</taxon>
        <taxon>Cyclobacteriaceae</taxon>
        <taxon>Belliella</taxon>
    </lineage>
</organism>
<dbReference type="EMBL" id="BMFD01000008">
    <property type="protein sequence ID" value="GGC44235.1"/>
    <property type="molecule type" value="Genomic_DNA"/>
</dbReference>
<accession>A0ABQ1MPG6</accession>
<comment type="caution">
    <text evidence="1">The sequence shown here is derived from an EMBL/GenBank/DDBJ whole genome shotgun (WGS) entry which is preliminary data.</text>
</comment>
<protein>
    <recommendedName>
        <fullName evidence="3">DUF2480 family protein</fullName>
    </recommendedName>
</protein>
<proteinExistence type="predicted"/>
<reference evidence="2" key="1">
    <citation type="journal article" date="2019" name="Int. J. Syst. Evol. Microbiol.">
        <title>The Global Catalogue of Microorganisms (GCM) 10K type strain sequencing project: providing services to taxonomists for standard genome sequencing and annotation.</title>
        <authorList>
            <consortium name="The Broad Institute Genomics Platform"/>
            <consortium name="The Broad Institute Genome Sequencing Center for Infectious Disease"/>
            <person name="Wu L."/>
            <person name="Ma J."/>
        </authorList>
    </citation>
    <scope>NUCLEOTIDE SEQUENCE [LARGE SCALE GENOMIC DNA]</scope>
    <source>
        <strain evidence="2">CGMCC 1.12479</strain>
    </source>
</reference>
<evidence type="ECO:0000313" key="2">
    <source>
        <dbReference type="Proteomes" id="UP000635885"/>
    </source>
</evidence>
<gene>
    <name evidence="1" type="ORF">GCM10010993_23430</name>
</gene>
<evidence type="ECO:0000313" key="1">
    <source>
        <dbReference type="EMBL" id="GGC44235.1"/>
    </source>
</evidence>
<dbReference type="InterPro" id="IPR018914">
    <property type="entry name" value="DUF2480"/>
</dbReference>
<dbReference type="RefSeq" id="WP_188443112.1">
    <property type="nucleotide sequence ID" value="NZ_BMFD01000008.1"/>
</dbReference>
<dbReference type="Pfam" id="PF10652">
    <property type="entry name" value="DUF2480"/>
    <property type="match status" value="1"/>
</dbReference>
<dbReference type="Proteomes" id="UP000635885">
    <property type="component" value="Unassembled WGS sequence"/>
</dbReference>